<name>A0A2P5FKB4_TREOI</name>
<dbReference type="InterPro" id="IPR002213">
    <property type="entry name" value="UDP_glucos_trans"/>
</dbReference>
<dbReference type="AlphaFoldDB" id="A0A2P5FKB4"/>
<dbReference type="InParanoid" id="A0A2P5FKB4"/>
<dbReference type="SUPFAM" id="SSF53756">
    <property type="entry name" value="UDP-Glycosyltransferase/glycogen phosphorylase"/>
    <property type="match status" value="1"/>
</dbReference>
<dbReference type="PANTHER" id="PTHR48048:SF45">
    <property type="entry name" value="GLYCOSYLTRANSFERASE"/>
    <property type="match status" value="1"/>
</dbReference>
<evidence type="ECO:0000313" key="4">
    <source>
        <dbReference type="EMBL" id="PON98227.1"/>
    </source>
</evidence>
<proteinExistence type="inferred from homology"/>
<evidence type="ECO:0000313" key="5">
    <source>
        <dbReference type="Proteomes" id="UP000237000"/>
    </source>
</evidence>
<comment type="similarity">
    <text evidence="1">Belongs to the UDP-glycosyltransferase family.</text>
</comment>
<evidence type="ECO:0000256" key="3">
    <source>
        <dbReference type="ARBA" id="ARBA00022679"/>
    </source>
</evidence>
<comment type="caution">
    <text evidence="4">The sequence shown here is derived from an EMBL/GenBank/DDBJ whole genome shotgun (WGS) entry which is preliminary data.</text>
</comment>
<keyword evidence="2" id="KW-0328">Glycosyltransferase</keyword>
<dbReference type="OrthoDB" id="5835829at2759"/>
<reference evidence="5" key="1">
    <citation type="submission" date="2016-06" db="EMBL/GenBank/DDBJ databases">
        <title>Parallel loss of symbiosis genes in relatives of nitrogen-fixing non-legume Parasponia.</title>
        <authorList>
            <person name="Van Velzen R."/>
            <person name="Holmer R."/>
            <person name="Bu F."/>
            <person name="Rutten L."/>
            <person name="Van Zeijl A."/>
            <person name="Liu W."/>
            <person name="Santuari L."/>
            <person name="Cao Q."/>
            <person name="Sharma T."/>
            <person name="Shen D."/>
            <person name="Roswanjaya Y."/>
            <person name="Wardhani T."/>
            <person name="Kalhor M.S."/>
            <person name="Jansen J."/>
            <person name="Van den Hoogen J."/>
            <person name="Gungor B."/>
            <person name="Hartog M."/>
            <person name="Hontelez J."/>
            <person name="Verver J."/>
            <person name="Yang W.-C."/>
            <person name="Schijlen E."/>
            <person name="Repin R."/>
            <person name="Schilthuizen M."/>
            <person name="Schranz E."/>
            <person name="Heidstra R."/>
            <person name="Miyata K."/>
            <person name="Fedorova E."/>
            <person name="Kohlen W."/>
            <person name="Bisseling T."/>
            <person name="Smit S."/>
            <person name="Geurts R."/>
        </authorList>
    </citation>
    <scope>NUCLEOTIDE SEQUENCE [LARGE SCALE GENOMIC DNA]</scope>
    <source>
        <strain evidence="5">cv. RG33-2</strain>
    </source>
</reference>
<dbReference type="FunFam" id="3.40.50.2000:FF:000056">
    <property type="entry name" value="Glycosyltransferase"/>
    <property type="match status" value="1"/>
</dbReference>
<evidence type="ECO:0000256" key="2">
    <source>
        <dbReference type="ARBA" id="ARBA00022676"/>
    </source>
</evidence>
<feature type="non-terminal residue" evidence="4">
    <location>
        <position position="1"/>
    </location>
</feature>
<protein>
    <submittedName>
        <fullName evidence="4">UDP-glucuronosyl/UDP-glucosyltransferase</fullName>
    </submittedName>
</protein>
<gene>
    <name evidence="4" type="ORF">TorRG33x02_060570</name>
</gene>
<dbReference type="FunCoup" id="A0A2P5FKB4">
    <property type="interactions" value="448"/>
</dbReference>
<dbReference type="CDD" id="cd03784">
    <property type="entry name" value="GT1_Gtf-like"/>
    <property type="match status" value="1"/>
</dbReference>
<dbReference type="GO" id="GO:0035251">
    <property type="term" value="F:UDP-glucosyltransferase activity"/>
    <property type="evidence" value="ECO:0007669"/>
    <property type="project" value="InterPro"/>
</dbReference>
<keyword evidence="3 4" id="KW-0808">Transferase</keyword>
<dbReference type="PANTHER" id="PTHR48048">
    <property type="entry name" value="GLYCOSYLTRANSFERASE"/>
    <property type="match status" value="1"/>
</dbReference>
<keyword evidence="5" id="KW-1185">Reference proteome</keyword>
<dbReference type="InterPro" id="IPR050481">
    <property type="entry name" value="UDP-glycosyltransf_plant"/>
</dbReference>
<evidence type="ECO:0000256" key="1">
    <source>
        <dbReference type="ARBA" id="ARBA00009995"/>
    </source>
</evidence>
<dbReference type="EMBL" id="JXTC01000026">
    <property type="protein sequence ID" value="PON98227.1"/>
    <property type="molecule type" value="Genomic_DNA"/>
</dbReference>
<organism evidence="4 5">
    <name type="scientific">Trema orientale</name>
    <name type="common">Charcoal tree</name>
    <name type="synonym">Celtis orientalis</name>
    <dbReference type="NCBI Taxonomy" id="63057"/>
    <lineage>
        <taxon>Eukaryota</taxon>
        <taxon>Viridiplantae</taxon>
        <taxon>Streptophyta</taxon>
        <taxon>Embryophyta</taxon>
        <taxon>Tracheophyta</taxon>
        <taxon>Spermatophyta</taxon>
        <taxon>Magnoliopsida</taxon>
        <taxon>eudicotyledons</taxon>
        <taxon>Gunneridae</taxon>
        <taxon>Pentapetalae</taxon>
        <taxon>rosids</taxon>
        <taxon>fabids</taxon>
        <taxon>Rosales</taxon>
        <taxon>Cannabaceae</taxon>
        <taxon>Trema</taxon>
    </lineage>
</organism>
<accession>A0A2P5FKB4</accession>
<dbReference type="Proteomes" id="UP000237000">
    <property type="component" value="Unassembled WGS sequence"/>
</dbReference>
<sequence length="500" mass="55457">IVCRVAREMKKLELVFIPSPGRGHIVSMVEFAKILVARDERFLITVLIMKLPFDAKLNAYTDSLVSSSASESIKFVDLSQDDDTSISETDPLVFIDLLIQNKKPQVKKAVTELAESSTDHPDTPRLAGFVIDMLMGTMVDVASELKVPTYVFFTSTAGFLGLKLHLQALHDKNTEIGAEPTEFMDDLDAELEVPSFLNPVPVGVLPGVMFNEASAAVMFNLARRIRLTKGVIVNTFLELESHALQSLVRDSESPPVYSVGPIINANDDCSQFLSASQYSDIIDWLDAQPPSSVVFLCFGSMGSFNEDQVKEIACGLEQSGLRFLWSLRKQPPKDELASPKDYTDLRKALPESFLDRTAGRGKVIGWAPQVAVLSHPAVGGFVSHCGWNSILESLWFGVPFATWPLYSEQQLNAFQMVRELRLAVEIRLDYVTGFYCKKEPKMVRAKELEGGVRSLMEEAGNDVRKRVKEMSENSRKALMVNGSSYSSLRGLISDIICNAR</sequence>
<dbReference type="Pfam" id="PF00201">
    <property type="entry name" value="UDPGT"/>
    <property type="match status" value="1"/>
</dbReference>
<dbReference type="Gene3D" id="3.40.50.2000">
    <property type="entry name" value="Glycogen Phosphorylase B"/>
    <property type="match status" value="2"/>
</dbReference>